<dbReference type="Pfam" id="PF01008">
    <property type="entry name" value="IF-2B"/>
    <property type="match status" value="1"/>
</dbReference>
<evidence type="ECO:0000256" key="8">
    <source>
        <dbReference type="ARBA" id="ARBA00046432"/>
    </source>
</evidence>
<keyword evidence="11" id="KW-1185">Reference proteome</keyword>
<dbReference type="EMBL" id="KI394358">
    <property type="protein sequence ID" value="ERN03474.1"/>
    <property type="molecule type" value="Genomic_DNA"/>
</dbReference>
<evidence type="ECO:0000256" key="6">
    <source>
        <dbReference type="ARBA" id="ARBA00044147"/>
    </source>
</evidence>
<dbReference type="GO" id="GO:0003743">
    <property type="term" value="F:translation initiation factor activity"/>
    <property type="evidence" value="ECO:0007669"/>
    <property type="project" value="UniProtKB-KW"/>
</dbReference>
<proteinExistence type="inferred from homology"/>
<dbReference type="eggNOG" id="KOG1467">
    <property type="taxonomic scope" value="Eukaryota"/>
</dbReference>
<evidence type="ECO:0000313" key="11">
    <source>
        <dbReference type="Proteomes" id="UP000017836"/>
    </source>
</evidence>
<dbReference type="GO" id="GO:0005829">
    <property type="term" value="C:cytosol"/>
    <property type="evidence" value="ECO:0007669"/>
    <property type="project" value="UniProtKB-SubCell"/>
</dbReference>
<dbReference type="Gramene" id="ERN03474">
    <property type="protein sequence ID" value="ERN03474"/>
    <property type="gene ID" value="AMTR_s00003p00268030"/>
</dbReference>
<sequence length="76" mass="8797">MGHHFIEDLDAISKVHGRKDLNHMENWDNNEKLQLLNLTYDATPSDYISMIVTDYGMLHNCFGRLMFINVATKLSV</sequence>
<evidence type="ECO:0000256" key="5">
    <source>
        <dbReference type="ARBA" id="ARBA00022917"/>
    </source>
</evidence>
<evidence type="ECO:0000256" key="9">
    <source>
        <dbReference type="RuleBase" id="RU003814"/>
    </source>
</evidence>
<dbReference type="Gene3D" id="3.40.50.10470">
    <property type="entry name" value="Translation initiation factor eif-2b, domain 2"/>
    <property type="match status" value="1"/>
</dbReference>
<dbReference type="STRING" id="13333.W1P710"/>
<gene>
    <name evidence="10" type="ORF">AMTR_s00003p00268030</name>
</gene>
<evidence type="ECO:0000256" key="4">
    <source>
        <dbReference type="ARBA" id="ARBA00022540"/>
    </source>
</evidence>
<name>W1P710_AMBTC</name>
<dbReference type="InterPro" id="IPR000649">
    <property type="entry name" value="IF-2B-related"/>
</dbReference>
<organism evidence="10 11">
    <name type="scientific">Amborella trichopoda</name>
    <dbReference type="NCBI Taxonomy" id="13333"/>
    <lineage>
        <taxon>Eukaryota</taxon>
        <taxon>Viridiplantae</taxon>
        <taxon>Streptophyta</taxon>
        <taxon>Embryophyta</taxon>
        <taxon>Tracheophyta</taxon>
        <taxon>Spermatophyta</taxon>
        <taxon>Magnoliopsida</taxon>
        <taxon>Amborellales</taxon>
        <taxon>Amborellaceae</taxon>
        <taxon>Amborella</taxon>
    </lineage>
</organism>
<dbReference type="PANTHER" id="PTHR10233:SF14">
    <property type="entry name" value="TRANSLATION INITIATION FACTOR EIF-2B SUBUNIT DELTA"/>
    <property type="match status" value="1"/>
</dbReference>
<evidence type="ECO:0000256" key="3">
    <source>
        <dbReference type="ARBA" id="ARBA00022490"/>
    </source>
</evidence>
<comment type="subunit">
    <text evidence="8">Component of the translation initiation factor 2B (eIF2B) complex which is a heterodecamer of two sets of five different subunits: alpha, beta, gamma, delta and epsilon. Subunits alpha, beta and delta comprise a regulatory subcomplex and subunits epsilon and gamma comprise a catalytic subcomplex. Within the complex, the hexameric regulatory complex resides at the center, with the two heterodimeric catalytic subcomplexes bound on opposite sides.</text>
</comment>
<evidence type="ECO:0000256" key="1">
    <source>
        <dbReference type="ARBA" id="ARBA00004514"/>
    </source>
</evidence>
<protein>
    <recommendedName>
        <fullName evidence="6">Translation initiation factor eIF2B subunit delta</fullName>
    </recommendedName>
    <alternativeName>
        <fullName evidence="7">eIF2B GDP-GTP exchange factor subunit delta</fullName>
    </alternativeName>
</protein>
<dbReference type="Proteomes" id="UP000017836">
    <property type="component" value="Unassembled WGS sequence"/>
</dbReference>
<dbReference type="HOGENOM" id="CLU_2657744_0_0_1"/>
<evidence type="ECO:0000313" key="10">
    <source>
        <dbReference type="EMBL" id="ERN03474.1"/>
    </source>
</evidence>
<dbReference type="AlphaFoldDB" id="W1P710"/>
<dbReference type="SUPFAM" id="SSF100950">
    <property type="entry name" value="NagB/RpiA/CoA transferase-like"/>
    <property type="match status" value="1"/>
</dbReference>
<keyword evidence="3" id="KW-0963">Cytoplasm</keyword>
<keyword evidence="4" id="KW-0396">Initiation factor</keyword>
<dbReference type="InterPro" id="IPR042529">
    <property type="entry name" value="IF_2B-like_C"/>
</dbReference>
<comment type="subcellular location">
    <subcellularLocation>
        <location evidence="1">Cytoplasm</location>
        <location evidence="1">Cytosol</location>
    </subcellularLocation>
</comment>
<evidence type="ECO:0000256" key="7">
    <source>
        <dbReference type="ARBA" id="ARBA00044356"/>
    </source>
</evidence>
<dbReference type="PANTHER" id="PTHR10233">
    <property type="entry name" value="TRANSLATION INITIATION FACTOR EIF-2B"/>
    <property type="match status" value="1"/>
</dbReference>
<comment type="similarity">
    <text evidence="2 9">Belongs to the eIF-2B alpha/beta/delta subunits family.</text>
</comment>
<evidence type="ECO:0000256" key="2">
    <source>
        <dbReference type="ARBA" id="ARBA00007251"/>
    </source>
</evidence>
<keyword evidence="5" id="KW-0648">Protein biosynthesis</keyword>
<reference evidence="11" key="1">
    <citation type="journal article" date="2013" name="Science">
        <title>The Amborella genome and the evolution of flowering plants.</title>
        <authorList>
            <consortium name="Amborella Genome Project"/>
        </authorList>
    </citation>
    <scope>NUCLEOTIDE SEQUENCE [LARGE SCALE GENOMIC DNA]</scope>
</reference>
<dbReference type="InterPro" id="IPR037171">
    <property type="entry name" value="NagB/RpiA_transferase-like"/>
</dbReference>
<accession>W1P710</accession>